<dbReference type="InterPro" id="IPR036866">
    <property type="entry name" value="RibonucZ/Hydroxyglut_hydro"/>
</dbReference>
<dbReference type="GO" id="GO:0016740">
    <property type="term" value="F:transferase activity"/>
    <property type="evidence" value="ECO:0007669"/>
    <property type="project" value="TreeGrafter"/>
</dbReference>
<dbReference type="Gene3D" id="3.60.15.10">
    <property type="entry name" value="Ribonuclease Z/Hydroxyacylglutathione hydrolase-like"/>
    <property type="match status" value="2"/>
</dbReference>
<dbReference type="PANTHER" id="PTHR13754:SF13">
    <property type="entry name" value="METALLO-BETA-LACTAMASE SUPERFAMILY PROTEIN (AFU_ORTHOLOGUE AFUA_3G07630)"/>
    <property type="match status" value="1"/>
</dbReference>
<dbReference type="InterPro" id="IPR052926">
    <property type="entry name" value="Metallo-beta-lactamase_dom"/>
</dbReference>
<sequence>MRITIIYDNEINKEGLIPDWGFACLVEYENSPKILFDTGADGKILISNMRNLHIDPETIDEVFISHNHWDHTGGIKELLRINPDVKLIIPPSVERTVRDTNYKLIEDLSEIHTGIYSTGELAGIEQSMITGVKDGVIVVVGCSHPGVDIILNSASKIGTVKGIIGGFHGFNKFDALKDIELICPCHCTQYKSKIHELYPDKTTKCGAGLELSFT</sequence>
<dbReference type="InterPro" id="IPR001279">
    <property type="entry name" value="Metallo-B-lactamas"/>
</dbReference>
<dbReference type="SMART" id="SM00849">
    <property type="entry name" value="Lactamase_B"/>
    <property type="match status" value="1"/>
</dbReference>
<dbReference type="SUPFAM" id="SSF56281">
    <property type="entry name" value="Metallo-hydrolase/oxidoreductase"/>
    <property type="match status" value="1"/>
</dbReference>
<organism evidence="2 3">
    <name type="scientific">Candidatus Coatesbacteria bacterium 4484_99</name>
    <dbReference type="NCBI Taxonomy" id="1970774"/>
    <lineage>
        <taxon>Bacteria</taxon>
        <taxon>Candidatus Coatesiibacteriota</taxon>
    </lineage>
</organism>
<dbReference type="AlphaFoldDB" id="A0A1W9S2B4"/>
<evidence type="ECO:0000259" key="1">
    <source>
        <dbReference type="SMART" id="SM00849"/>
    </source>
</evidence>
<evidence type="ECO:0000313" key="3">
    <source>
        <dbReference type="Proteomes" id="UP000192611"/>
    </source>
</evidence>
<dbReference type="PANTHER" id="PTHR13754">
    <property type="entry name" value="METALLO-BETA-LACTAMASE SUPERFAMILY PROTEIN"/>
    <property type="match status" value="1"/>
</dbReference>
<proteinExistence type="predicted"/>
<dbReference type="EMBL" id="NATQ01000054">
    <property type="protein sequence ID" value="OQX90440.1"/>
    <property type="molecule type" value="Genomic_DNA"/>
</dbReference>
<comment type="caution">
    <text evidence="2">The sequence shown here is derived from an EMBL/GenBank/DDBJ whole genome shotgun (WGS) entry which is preliminary data.</text>
</comment>
<name>A0A1W9S2B4_9BACT</name>
<dbReference type="Pfam" id="PF00753">
    <property type="entry name" value="Lactamase_B"/>
    <property type="match status" value="1"/>
</dbReference>
<gene>
    <name evidence="2" type="ORF">B6D57_03160</name>
</gene>
<accession>A0A1W9S2B4</accession>
<protein>
    <recommendedName>
        <fullName evidence="1">Metallo-beta-lactamase domain-containing protein</fullName>
    </recommendedName>
</protein>
<evidence type="ECO:0000313" key="2">
    <source>
        <dbReference type="EMBL" id="OQX90440.1"/>
    </source>
</evidence>
<reference evidence="3" key="1">
    <citation type="submission" date="2017-03" db="EMBL/GenBank/DDBJ databases">
        <title>Novel pathways for hydrocarbon cycling and metabolic interdependencies in hydrothermal sediment communities.</title>
        <authorList>
            <person name="Dombrowski N."/>
            <person name="Seitz K."/>
            <person name="Teske A."/>
            <person name="Baker B."/>
        </authorList>
    </citation>
    <scope>NUCLEOTIDE SEQUENCE [LARGE SCALE GENOMIC DNA]</scope>
</reference>
<feature type="domain" description="Metallo-beta-lactamase" evidence="1">
    <location>
        <begin position="20"/>
        <end position="186"/>
    </location>
</feature>
<dbReference type="InterPro" id="IPR041712">
    <property type="entry name" value="DHPS-like_MBL-fold"/>
</dbReference>
<dbReference type="CDD" id="cd07713">
    <property type="entry name" value="DHPS-like_MBL-fold"/>
    <property type="match status" value="1"/>
</dbReference>
<dbReference type="Proteomes" id="UP000192611">
    <property type="component" value="Unassembled WGS sequence"/>
</dbReference>